<dbReference type="Proteomes" id="UP000054566">
    <property type="component" value="Unassembled WGS sequence"/>
</dbReference>
<dbReference type="OrthoDB" id="10550268at2759"/>
<feature type="domain" description="Plasmodium falciparum erythrocyte membrane protein 1 acidic terminal segment" evidence="1">
    <location>
        <begin position="9"/>
        <end position="128"/>
    </location>
</feature>
<accession>A0A0L0CVZ4</accession>
<organism evidence="2 3">
    <name type="scientific">Plasmodium falciparum RAJ116</name>
    <dbReference type="NCBI Taxonomy" id="580058"/>
    <lineage>
        <taxon>Eukaryota</taxon>
        <taxon>Sar</taxon>
        <taxon>Alveolata</taxon>
        <taxon>Apicomplexa</taxon>
        <taxon>Aconoidasida</taxon>
        <taxon>Haemosporida</taxon>
        <taxon>Plasmodiidae</taxon>
        <taxon>Plasmodium</taxon>
        <taxon>Plasmodium (Laverania)</taxon>
    </lineage>
</organism>
<evidence type="ECO:0000313" key="3">
    <source>
        <dbReference type="Proteomes" id="UP000054566"/>
    </source>
</evidence>
<dbReference type="AlphaFoldDB" id="A0A0L0CVZ4"/>
<name>A0A0L0CVZ4_PLAFA</name>
<evidence type="ECO:0000313" key="2">
    <source>
        <dbReference type="EMBL" id="KNC35539.1"/>
    </source>
</evidence>
<dbReference type="EMBL" id="GG663859">
    <property type="protein sequence ID" value="KNC35539.1"/>
    <property type="molecule type" value="Genomic_DNA"/>
</dbReference>
<evidence type="ECO:0000259" key="1">
    <source>
        <dbReference type="Pfam" id="PF15445"/>
    </source>
</evidence>
<dbReference type="InterPro" id="IPR029211">
    <property type="entry name" value="PfEMP1_ATS"/>
</dbReference>
<sequence length="270" mass="31604">MDHQLAHDNIIYDNIYMDIHPNVNILHDNMEEKPFIVSIQDRDLHNSHEEVTYNINWNVPENTNMTTTTTHTKDHTNYASSNDKYSGIDLINDSLCGNNNNVDIYDELLKRKENELFGTKHTKNITFNHMLHKLNEEWNMEHNEQILGTPPSTNHNIDMNRIDEIYNIISTNNLYGHLKKTSFEHIGSTSIPYGDTPTQNNGLHTKNLHTSISMDIHFDEKNINMDENNNNVENTNVTHNYMDPKRNVFRESINKKLNEKHILISNIWNI</sequence>
<reference evidence="3" key="1">
    <citation type="submission" date="2015-07" db="EMBL/GenBank/DDBJ databases">
        <title>Annotation of Plasmodium falciparum RAJ116.</title>
        <authorList>
            <consortium name="The Broad Institute Genome Sequencing Platform"/>
            <person name="Volkman S.K."/>
            <person name="Neafsey D.E."/>
            <person name="Dash A.P."/>
            <person name="Chitnis C.E."/>
            <person name="Hartl D.L."/>
            <person name="Young S.K."/>
            <person name="Zeng Q."/>
            <person name="Koehrsen M."/>
            <person name="Alvarado L."/>
            <person name="Berlin A."/>
            <person name="Borenstein D."/>
            <person name="Chapman S.B."/>
            <person name="Chen Z."/>
            <person name="Engels R."/>
            <person name="Freedman E."/>
            <person name="Gellesch M."/>
            <person name="Goldberg J."/>
            <person name="Griggs A."/>
            <person name="Gujja S."/>
            <person name="Heilman E.R."/>
            <person name="Heiman D.I."/>
            <person name="Howarth C."/>
            <person name="Jen D."/>
            <person name="Larson L."/>
            <person name="Mehta T."/>
            <person name="Neiman D."/>
            <person name="Park D."/>
            <person name="Pearson M."/>
            <person name="Roberts A."/>
            <person name="Saif S."/>
            <person name="Shea T."/>
            <person name="Shenoy N."/>
            <person name="Sisk P."/>
            <person name="Stolte C."/>
            <person name="Sykes S."/>
            <person name="Walk T."/>
            <person name="White J."/>
            <person name="Yandava C."/>
            <person name="Haas B."/>
            <person name="Henn M.R."/>
            <person name="Nusbaum C."/>
            <person name="Birren B."/>
        </authorList>
    </citation>
    <scope>NUCLEOTIDE SEQUENCE [LARGE SCALE GENOMIC DNA]</scope>
    <source>
        <strain evidence="3">RAJ116</strain>
    </source>
</reference>
<protein>
    <submittedName>
        <fullName evidence="2">Erythrocyte membrane protein 1</fullName>
    </submittedName>
</protein>
<proteinExistence type="predicted"/>
<gene>
    <name evidence="2" type="ORF">PFLG_00589</name>
</gene>
<dbReference type="Pfam" id="PF15445">
    <property type="entry name" value="ATS"/>
    <property type="match status" value="1"/>
</dbReference>
<reference evidence="3" key="2">
    <citation type="submission" date="2015-07" db="EMBL/GenBank/DDBJ databases">
        <title>The genome sequence of Plasmodium falciparum RAJ116.</title>
        <authorList>
            <consortium name="The Broad Institute Genome Sequencing Platform"/>
            <person name="Volkman S.K."/>
            <person name="Neafsey D.E."/>
            <person name="Dash A.P."/>
            <person name="Chitnis C.E."/>
            <person name="Hartl D.L."/>
            <person name="Young S.K."/>
            <person name="Kodira C.D."/>
            <person name="Zeng Q."/>
            <person name="Koehrsen M."/>
            <person name="Godfrey P."/>
            <person name="Alvarado L."/>
            <person name="Berlin A."/>
            <person name="Borenstein D."/>
            <person name="Chen Z."/>
            <person name="Engels R."/>
            <person name="Freedman E."/>
            <person name="Gellesch M."/>
            <person name="Goldberg J."/>
            <person name="Griggs A."/>
            <person name="Gujja S."/>
            <person name="Heiman D."/>
            <person name="Hepburn T."/>
            <person name="Howarth C."/>
            <person name="Jen D."/>
            <person name="Larson L."/>
            <person name="Lewis B."/>
            <person name="Mehta T."/>
            <person name="Park D."/>
            <person name="Pearson M."/>
            <person name="Roberts A."/>
            <person name="Saif S."/>
            <person name="Shea T."/>
            <person name="Shenoy N."/>
            <person name="Sisk P."/>
            <person name="Stolte C."/>
            <person name="Sykes S."/>
            <person name="Walk T."/>
            <person name="White J."/>
            <person name="Yandava C."/>
            <person name="Wirth D.F."/>
            <person name="Nusbaum C."/>
            <person name="Birren B."/>
        </authorList>
    </citation>
    <scope>NUCLEOTIDE SEQUENCE [LARGE SCALE GENOMIC DNA]</scope>
    <source>
        <strain evidence="3">RAJ116</strain>
    </source>
</reference>